<dbReference type="EnsemblMetazoa" id="XM_029488722.1">
    <property type="protein sequence ID" value="XP_029344582.1"/>
    <property type="gene ID" value="LOC100168146"/>
</dbReference>
<feature type="domain" description="Chorein N-terminal" evidence="5">
    <location>
        <begin position="2"/>
        <end position="1004"/>
    </location>
</feature>
<dbReference type="PANTHER" id="PTHR16166:SF93">
    <property type="entry name" value="INTERMEMBRANE LIPID TRANSFER PROTEIN VPS13"/>
    <property type="match status" value="1"/>
</dbReference>
<evidence type="ECO:0008006" key="10">
    <source>
        <dbReference type="Google" id="ProtNLM"/>
    </source>
</evidence>
<keyword evidence="2" id="KW-0813">Transport</keyword>
<evidence type="ECO:0000313" key="8">
    <source>
        <dbReference type="EnsemblMetazoa" id="XP_029344582.1"/>
    </source>
</evidence>
<dbReference type="InterPro" id="IPR056747">
    <property type="entry name" value="VPS13-like_M"/>
</dbReference>
<reference evidence="8" key="2">
    <citation type="submission" date="2022-06" db="UniProtKB">
        <authorList>
            <consortium name="EnsemblMetazoa"/>
        </authorList>
    </citation>
    <scope>IDENTIFICATION</scope>
</reference>
<evidence type="ECO:0000256" key="3">
    <source>
        <dbReference type="SAM" id="Coils"/>
    </source>
</evidence>
<evidence type="ECO:0000256" key="2">
    <source>
        <dbReference type="ARBA" id="ARBA00022448"/>
    </source>
</evidence>
<accession>A0A8R2NRJ8</accession>
<dbReference type="CTD" id="35693"/>
<feature type="compositionally biased region" description="Polar residues" evidence="4">
    <location>
        <begin position="3235"/>
        <end position="3250"/>
    </location>
</feature>
<dbReference type="KEGG" id="api:100168146"/>
<dbReference type="GO" id="GO:0045053">
    <property type="term" value="P:protein retention in Golgi apparatus"/>
    <property type="evidence" value="ECO:0007669"/>
    <property type="project" value="TreeGrafter"/>
</dbReference>
<reference evidence="9" key="1">
    <citation type="submission" date="2010-06" db="EMBL/GenBank/DDBJ databases">
        <authorList>
            <person name="Jiang H."/>
            <person name="Abraham K."/>
            <person name="Ali S."/>
            <person name="Alsbrooks S.L."/>
            <person name="Anim B.N."/>
            <person name="Anosike U.S."/>
            <person name="Attaway T."/>
            <person name="Bandaranaike D.P."/>
            <person name="Battles P.K."/>
            <person name="Bell S.N."/>
            <person name="Bell A.V."/>
            <person name="Beltran B."/>
            <person name="Bickham C."/>
            <person name="Bustamante Y."/>
            <person name="Caleb T."/>
            <person name="Canada A."/>
            <person name="Cardenas V."/>
            <person name="Carter K."/>
            <person name="Chacko J."/>
            <person name="Chandrabose M.N."/>
            <person name="Chavez D."/>
            <person name="Chavez A."/>
            <person name="Chen L."/>
            <person name="Chu H.-S."/>
            <person name="Claassen K.J."/>
            <person name="Cockrell R."/>
            <person name="Collins M."/>
            <person name="Cooper J.A."/>
            <person name="Cree A."/>
            <person name="Curry S.M."/>
            <person name="Da Y."/>
            <person name="Dao M.D."/>
            <person name="Das B."/>
            <person name="Davila M.-L."/>
            <person name="Davy-Carroll L."/>
            <person name="Denson S."/>
            <person name="Dinh H."/>
            <person name="Ebong V.E."/>
            <person name="Edwards J.R."/>
            <person name="Egan A."/>
            <person name="El-Daye J."/>
            <person name="Escobedo L."/>
            <person name="Fernandez S."/>
            <person name="Fernando P.R."/>
            <person name="Flagg N."/>
            <person name="Forbes L.D."/>
            <person name="Fowler R.G."/>
            <person name="Fu Q."/>
            <person name="Gabisi R.A."/>
            <person name="Ganer J."/>
            <person name="Garbino Pronczuk A."/>
            <person name="Garcia R.M."/>
            <person name="Garner T."/>
            <person name="Garrett T.E."/>
            <person name="Gonzalez D.A."/>
            <person name="Hamid H."/>
            <person name="Hawkins E.S."/>
            <person name="Hirani K."/>
            <person name="Hogues M.E."/>
            <person name="Hollins B."/>
            <person name="Hsiao C.-H."/>
            <person name="Jabil R."/>
            <person name="James M.L."/>
            <person name="Jhangiani S.N."/>
            <person name="Johnson B."/>
            <person name="Johnson Q."/>
            <person name="Joshi V."/>
            <person name="Kalu J.B."/>
            <person name="Kam C."/>
            <person name="Kashfia A."/>
            <person name="Keebler J."/>
            <person name="Kisamo H."/>
            <person name="Kovar C.L."/>
            <person name="Lago L.A."/>
            <person name="Lai C.-Y."/>
            <person name="Laidlaw J."/>
            <person name="Lara F."/>
            <person name="Le T.-K."/>
            <person name="Lee S.L."/>
            <person name="Legall F.H."/>
            <person name="Lemon S.J."/>
            <person name="Lewis L.R."/>
            <person name="Li B."/>
            <person name="Liu Y."/>
            <person name="Liu Y.-S."/>
            <person name="Lopez J."/>
            <person name="Lozado R.J."/>
            <person name="Lu J."/>
            <person name="Madu R.C."/>
            <person name="Maheshwari M."/>
            <person name="Maheshwari R."/>
            <person name="Malloy K."/>
            <person name="Martinez E."/>
            <person name="Mathew T."/>
            <person name="Mercado I.C."/>
            <person name="Mercado C."/>
            <person name="Meyer B."/>
            <person name="Montgomery K."/>
            <person name="Morgan M.B."/>
            <person name="Munidasa M."/>
            <person name="Nazareth L.V."/>
            <person name="Nelson J."/>
            <person name="Ng B.M."/>
            <person name="Nguyen N.B."/>
            <person name="Nguyen P.Q."/>
            <person name="Nguyen T."/>
            <person name="Obregon M."/>
            <person name="Okwuonu G.O."/>
            <person name="Onwere C.G."/>
            <person name="Orozco G."/>
            <person name="Parra A."/>
            <person name="Patel S."/>
            <person name="Patil S."/>
            <person name="Perez A."/>
            <person name="Perez Y."/>
            <person name="Pham C."/>
            <person name="Primus E.L."/>
            <person name="Pu L.-L."/>
            <person name="Puazo M."/>
            <person name="Qin X."/>
            <person name="Quiroz J.B."/>
            <person name="Reese J."/>
            <person name="Richards S."/>
            <person name="Rives C.M."/>
            <person name="Robberts R."/>
            <person name="Ruiz S.J."/>
            <person name="Ruiz M.J."/>
            <person name="Santibanez J."/>
            <person name="Schneider B.W."/>
            <person name="Sisson I."/>
            <person name="Smith M."/>
            <person name="Sodergren E."/>
            <person name="Song X.-Z."/>
            <person name="Song B.B."/>
            <person name="Summersgill H."/>
            <person name="Thelus R."/>
            <person name="Thornton R.D."/>
            <person name="Trejos Z.Y."/>
            <person name="Usmani K."/>
            <person name="Vattathil S."/>
            <person name="Villasana D."/>
            <person name="Walker D.L."/>
            <person name="Wang S."/>
            <person name="Wang K."/>
            <person name="White C.S."/>
            <person name="Williams A.C."/>
            <person name="Williamson J."/>
            <person name="Wilson K."/>
            <person name="Woghiren I.O."/>
            <person name="Woodworth J.R."/>
            <person name="Worley K.C."/>
            <person name="Wright R.A."/>
            <person name="Wu W."/>
            <person name="Young L."/>
            <person name="Zhang L."/>
            <person name="Zhang J."/>
            <person name="Zhu Y."/>
            <person name="Muzny D.M."/>
            <person name="Weinstock G."/>
            <person name="Gibbs R.A."/>
        </authorList>
    </citation>
    <scope>NUCLEOTIDE SEQUENCE [LARGE SCALE GENOMIC DNA]</scope>
    <source>
        <strain evidence="9">LSR1</strain>
    </source>
</reference>
<dbReference type="Pfam" id="PF25033">
    <property type="entry name" value="VPS13_M"/>
    <property type="match status" value="1"/>
</dbReference>
<comment type="similarity">
    <text evidence="1">Belongs to the VPS13 family.</text>
</comment>
<dbReference type="EnsemblMetazoa" id="XM_003245530.4">
    <property type="protein sequence ID" value="XP_003245578.1"/>
    <property type="gene ID" value="LOC100168146"/>
</dbReference>
<protein>
    <recommendedName>
        <fullName evidence="10">Vacuolar protein sorting-associated protein</fullName>
    </recommendedName>
</protein>
<evidence type="ECO:0000256" key="4">
    <source>
        <dbReference type="SAM" id="MobiDB-lite"/>
    </source>
</evidence>
<dbReference type="RefSeq" id="XP_003245578.1">
    <property type="nucleotide sequence ID" value="XM_003245530.3"/>
</dbReference>
<proteinExistence type="inferred from homology"/>
<dbReference type="InterPro" id="IPR056748">
    <property type="entry name" value="VPS13-like_C"/>
</dbReference>
<dbReference type="PANTHER" id="PTHR16166">
    <property type="entry name" value="VACUOLAR PROTEIN SORTING-ASSOCIATED PROTEIN VPS13"/>
    <property type="match status" value="1"/>
</dbReference>
<dbReference type="GeneID" id="100168146"/>
<feature type="region of interest" description="Disordered" evidence="4">
    <location>
        <begin position="3229"/>
        <end position="3250"/>
    </location>
</feature>
<evidence type="ECO:0000313" key="9">
    <source>
        <dbReference type="Proteomes" id="UP000007819"/>
    </source>
</evidence>
<dbReference type="InterPro" id="IPR026854">
    <property type="entry name" value="VPS13_N"/>
</dbReference>
<evidence type="ECO:0000259" key="7">
    <source>
        <dbReference type="Pfam" id="PF25037"/>
    </source>
</evidence>
<feature type="domain" description="Intermembrane lipid transfer protein VPS13-like C-terminal" evidence="7">
    <location>
        <begin position="3087"/>
        <end position="3212"/>
    </location>
</feature>
<name>A0A8R2NRJ8_ACYPI</name>
<sequence length="3250" mass="372690">MVFESLVADVLNRFIGEYVENLDSSQLNIGIWGGDVVLRDLKLKETCLDSLDLPVRTIYGHLGKLVLKIPWKNLYSGSVEASIDSLFLLVVPTQDVTYDAEKEEKNKQTAKQNEILRIENIKLLDQQKNKLDQDNVKDSFVEKLATQIIRNVQVNIKTIHIRYEDRVTFPNNPFSFGCTLYDITSHSTDSNWNRFIDKGQDPLAMIFKIISMEGYAVYWNSKGNLFTEQPRETYNESFINGIPKKDVLPDGYEYLLGPINAKAKMKMNPKPELDGSDYTIPKYSIYIDMESLNIRISKTQYQHLIMAAESLDRLTKAMPYRKYRPLIKEYKGNYKEWWKFAYKCVLEEDVRRIHRNWDWVHMSSHRKLIKEYSILYRQKLESKKPSTITLNRISELENNLDVMNIILTRQRVENIVEREGKIQEEIKKVEAERGWFSFWRSKNDNDKEKEKDIIKQFEEVMNVSEKEKLYKAIGYQESSATTIYPETFIDTIFKFCLHTLEISVFDEEFTSTQKVLTVCFKEFSLELQRRLTANAIKVEASGETLSVLGLQQLNTIPKLIISKSFDQYKSAQDLACSQSVDQDSIDRQKYLFSLLFETNPLDQICDSRVILSFRPLKMVYDAQTIIKIMNIFTIQQSNVTTQLQAAAGTKLAEIKEKSALGMQHIIEEHKRLELKIDMMPSYIVIPHGGFYRKNQSLLVFNLGCLKIKSKPQTTDNLVSIHSMHKKGASQSEVLQEIVSRSYDRYYIELENAQILIANKGDKWKNKFNESFQNELYILKPTTVSIQVEKCLITDDPRLPLLKVTGELPAIDIKIAENRILDALSVFLSVPLPKKAQESDNDPHDFDILGSAMSLRQKIDSFNMTRNLTSQRKEAEKSSDVNVQFTSLDVKLVLKRLSIKVLSYDDKGSWLSPLLDFNLLTLELSLTQQSFNTSIALKLGRLFLAQYYKDTIIPLVDTPNEDENQYLLLMKYTLVDKNSPEFNTNDNVLQLLELNFTKLLATANRDALLYFFDWMNNVSSNITNMQKQYNYISESPPQVQKPIKLKRMHLVSNALSTILEESAASKVLQLNKKISEDKDIKDFKLVAKIGEIQLIIVSEAEDLAHMLITKLESCVEIKKSDIKIDAKLRNISVFDPSSDTIYKHIIHVAENDEALKFQMIMYNEQYLIDYDSPEIFMLISSGCIKCVFLNRFMTKLLSFINHFQAGKAAVYEAGAAAVATAKMNVKSATRVALKINLKAPVIVVPQNSFSLEALCFDFGYLSITNSFLVISKGTDHIPAVIDQLSLNLQNLKISRVKLNDCIKSFVFDCLLLQPITFSLIVKRNLSSAWYTDHPDFDIVAKFDSIKVTVSHIDYILVMKVLNENLSEGKDDLTPTNNQPYLSTSQNDSNEIKVIVDVEKNKSLSQDIRTLAKFEFSVKNIILELFKGGPDENGLQIKNNSMGQFMFSSLTVDGSMQTDLSLALSLYLLDVTLDDTRVNKSPGNKVVRYMERKKSDLENESLKNTIDMKYKQTLAGSDVQLKIFSFNLIFNVEYIQYLLNFFILPSQNQDLAINDVTKNAKQNITKEKPNVIEQKENNKTLMLKVQLEKPDIILVESLDDINTNAIIMNTEATLKLRMSTPTRQTINGEIKDLQLYSCCYNPIRRKDTLNQILRPVTINVIGSTPDDTCLNIDVTMTPLIISVTPANIEMLNRINQSLTEKKENLSEEPKYDEQKYEDLWNKTTFNDSEFWFLKTELGVEASNFGKDDILPILKKSEVCIISIPSIVFTIEAGIGTKTMPMLLTECTFNGSVNNWSSKLSVAGELTMQMNYYNSRLALWEPFIEPVEVESTIGTKYKPWLLELKLETFDQNLSPQEEVFQRKPTMKISLISYETIEITMTKTALEVLTSLGKAFNEAITAEIPLSKRIEAAPYVVQNNLGFDITIMISNTPFKLYNVSNSDDVGDNIILKDREQISLCLKNDDSVSDHLRQSKITERSLKIKIQENNNVTEFSLPLIKADKRYFNIKHKLSSVNEPWGLVTDTQVINGSMVVTLRSVVQIHNHFNESIFLYYKKQGKLKMIGKAKPNKPFNLPVHSIYSQTKEILFCPEKYQICVKSFIWKDIQPVMKLRAMLQCPPNQVEDRDPFFIQLLGNMEHIYFEHTDRYLMSSNCYNIHLYPTVILVNALPVNLDCLMQGDSELKTLAPGEKINLPIVEIGYSCLTLQIKYLDKYWDCKCTVEEHPDEFSIWSFTNNEDKPDTNANVINFGIRTEFHEGGTHVKTLYCPFWMINKTGKILTYKAVDDEANMLQHSSNPTEPLMWSFKKKIFFANKKAYVKVDSGQWSDKFSLDVAGNSGSIMCKTNNILYQMGVHIQLTNNSLTKQVTFTPFYITSNQCPFAIDVQEMYKLQQTWTKVDPNSCMPFWPQNITDKLNLDKIFIFRITGTLDASTPLPYYKSRSDLIRLRNKYSAVQVDIQMTEGGTYITFSPYMEGMAPALIINHTESYLKFIEHDLSEYLDEIKILPPRHKMFFAWTTPTDNPIIYWNMMQNQADLRKDGVGTFNHDDGIKVYWISFLDGIQRILMFTTDASIAEECQASSKLEIINREILVSIHSLGLSLVNNDICMELMYLRIGSSGVIWETKKLSGSRYIPMTQKECELIETSYIRYTRMLAIGENEPIVFIKELNIEVNFAENVVTKPSKKNIRRIYNTGFWLNLQSSDYTSQIHAKINNLQIDSQIDNCIFPVVFAPVPPPKTIARTERKPFVELSIVERLNKYSSVKQYKYYKMLIQEFHIKLDIGFINAIIKMTEKYELSEEERLTMFNEDLTYASKPLQSQMMTFSLQEQKNYYDMLHFSPLKIHVTFSLSGDELENIPPIINIILQSIGVTITSVQDVVLKLAFFERQYVLLNQRQLMMEAQHHYVSQLIKQLYVLVLGLDVLGNPFGLVSGFKQGVEDLFYEPFQGAIQGPEEFAEGLVLGVKSLFGHTVGGAAGAVGRITGAMGKGIAALTFDKDYQKKRQEIMNQQPSNIPAGLAQGGRGFVLGVVEGVEGVFEKPISGARSDGIKGFFKGGCKGMVGLVARPLSGALDFTSGTLNTIKRVTDTTSEVQRVRLPRFFREDKQVRPYNKREAEGYKLLKIAGKGVYKLSDNYIYHIQTMPTDKEIFIVTSQRVMYITRSYWTDSYKIQWEYVWSAMTRHPKIKQNGISLYGKHNNNLRRWWCFKVKQSNVRLILISDPELCSWIVDKISELMESDDPDMKSTQSSNVSLINSLDN</sequence>
<keyword evidence="3" id="KW-0175">Coiled coil</keyword>
<feature type="coiled-coil region" evidence="3">
    <location>
        <begin position="412"/>
        <end position="467"/>
    </location>
</feature>
<evidence type="ECO:0000259" key="6">
    <source>
        <dbReference type="Pfam" id="PF25033"/>
    </source>
</evidence>
<evidence type="ECO:0000256" key="1">
    <source>
        <dbReference type="ARBA" id="ARBA00006545"/>
    </source>
</evidence>
<dbReference type="Pfam" id="PF12624">
    <property type="entry name" value="VPS13_N"/>
    <property type="match status" value="1"/>
</dbReference>
<dbReference type="Proteomes" id="UP000007819">
    <property type="component" value="Chromosome A1"/>
</dbReference>
<dbReference type="OrthoDB" id="428159at2759"/>
<dbReference type="Pfam" id="PF25037">
    <property type="entry name" value="VPS13_C"/>
    <property type="match status" value="1"/>
</dbReference>
<organism evidence="8 9">
    <name type="scientific">Acyrthosiphon pisum</name>
    <name type="common">Pea aphid</name>
    <dbReference type="NCBI Taxonomy" id="7029"/>
    <lineage>
        <taxon>Eukaryota</taxon>
        <taxon>Metazoa</taxon>
        <taxon>Ecdysozoa</taxon>
        <taxon>Arthropoda</taxon>
        <taxon>Hexapoda</taxon>
        <taxon>Insecta</taxon>
        <taxon>Pterygota</taxon>
        <taxon>Neoptera</taxon>
        <taxon>Paraneoptera</taxon>
        <taxon>Hemiptera</taxon>
        <taxon>Sternorrhyncha</taxon>
        <taxon>Aphidomorpha</taxon>
        <taxon>Aphidoidea</taxon>
        <taxon>Aphididae</taxon>
        <taxon>Macrosiphini</taxon>
        <taxon>Acyrthosiphon</taxon>
    </lineage>
</organism>
<evidence type="ECO:0000259" key="5">
    <source>
        <dbReference type="Pfam" id="PF12624"/>
    </source>
</evidence>
<keyword evidence="9" id="KW-1185">Reference proteome</keyword>
<dbReference type="InterPro" id="IPR026847">
    <property type="entry name" value="VPS13"/>
</dbReference>
<dbReference type="GO" id="GO:0006623">
    <property type="term" value="P:protein targeting to vacuole"/>
    <property type="evidence" value="ECO:0007669"/>
    <property type="project" value="TreeGrafter"/>
</dbReference>
<feature type="domain" description="VPS13-like middle region" evidence="6">
    <location>
        <begin position="1097"/>
        <end position="1893"/>
    </location>
</feature>